<keyword evidence="3" id="KW-0813">Transport</keyword>
<evidence type="ECO:0000256" key="7">
    <source>
        <dbReference type="ARBA" id="ARBA00023065"/>
    </source>
</evidence>
<protein>
    <submittedName>
        <fullName evidence="13">Porin, GBP family</fullName>
    </submittedName>
</protein>
<evidence type="ECO:0000256" key="9">
    <source>
        <dbReference type="ARBA" id="ARBA00023136"/>
    </source>
</evidence>
<dbReference type="GeneID" id="77194334"/>
<dbReference type="Pfam" id="PF13609">
    <property type="entry name" value="Porin_4"/>
    <property type="match status" value="1"/>
</dbReference>
<feature type="signal peptide" evidence="11">
    <location>
        <begin position="1"/>
        <end position="22"/>
    </location>
</feature>
<evidence type="ECO:0000313" key="14">
    <source>
        <dbReference type="Proteomes" id="UP000198844"/>
    </source>
</evidence>
<evidence type="ECO:0000313" key="13">
    <source>
        <dbReference type="EMBL" id="SFU24989.1"/>
    </source>
</evidence>
<dbReference type="CDD" id="cd00342">
    <property type="entry name" value="gram_neg_porins"/>
    <property type="match status" value="1"/>
</dbReference>
<evidence type="ECO:0000256" key="11">
    <source>
        <dbReference type="SAM" id="SignalP"/>
    </source>
</evidence>
<evidence type="ECO:0000256" key="3">
    <source>
        <dbReference type="ARBA" id="ARBA00022448"/>
    </source>
</evidence>
<dbReference type="Gene3D" id="2.40.160.10">
    <property type="entry name" value="Porin"/>
    <property type="match status" value="1"/>
</dbReference>
<dbReference type="InterPro" id="IPR023614">
    <property type="entry name" value="Porin_dom_sf"/>
</dbReference>
<proteinExistence type="predicted"/>
<evidence type="ECO:0000259" key="12">
    <source>
        <dbReference type="Pfam" id="PF13609"/>
    </source>
</evidence>
<evidence type="ECO:0000256" key="1">
    <source>
        <dbReference type="ARBA" id="ARBA00004571"/>
    </source>
</evidence>
<dbReference type="EMBL" id="FPBH01000031">
    <property type="protein sequence ID" value="SFU24989.1"/>
    <property type="molecule type" value="Genomic_DNA"/>
</dbReference>
<keyword evidence="9" id="KW-0472">Membrane</keyword>
<organism evidence="13 14">
    <name type="scientific">Paraburkholderia aspalathi</name>
    <dbReference type="NCBI Taxonomy" id="1324617"/>
    <lineage>
        <taxon>Bacteria</taxon>
        <taxon>Pseudomonadati</taxon>
        <taxon>Pseudomonadota</taxon>
        <taxon>Betaproteobacteria</taxon>
        <taxon>Burkholderiales</taxon>
        <taxon>Burkholderiaceae</taxon>
        <taxon>Paraburkholderia</taxon>
    </lineage>
</organism>
<sequence length="381" mass="39587">MNKFVLSGLSLALIGAAGAAHAQSSVTLYGLIDTGLTYTSNSGGSSNFQQASGMLNGNRWGLRGSEDLGNGLKAIFVLENGFNLSNGKLGQNSREFGRQAFVGLSSDQFGSVTLGRQYDSLVDYLAPLALNGTQYGGTLSAHPYDNDNLNNSVRINNSVKFQSVNYGGFKFGALYGFSNAAGSFADSRAYSVGASYAFGGLKFAAGYLQLNGAGSTTNTSGAVASGDSTFNAGLQRTYGAGVNYAFGAANVGLVFTQTQLHNATSIGSSASGTTSGFALTGGSARFTNYEVNARYAFTPAWTVSGAYTFTDARLNGASPKYQQLTLQTDYALSKRTDVYVEAAYQHVGSVGDSGVTADIVGVSRSSTDSQVVGTVGIRHRF</sequence>
<accession>A0A1I7EM69</accession>
<keyword evidence="10" id="KW-0998">Cell outer membrane</keyword>
<dbReference type="InterPro" id="IPR050298">
    <property type="entry name" value="Gram-neg_bact_OMP"/>
</dbReference>
<evidence type="ECO:0000256" key="10">
    <source>
        <dbReference type="ARBA" id="ARBA00023237"/>
    </source>
</evidence>
<dbReference type="PANTHER" id="PTHR34501:SF9">
    <property type="entry name" value="MAJOR OUTER MEMBRANE PROTEIN P.IA"/>
    <property type="match status" value="1"/>
</dbReference>
<evidence type="ECO:0000256" key="2">
    <source>
        <dbReference type="ARBA" id="ARBA00011233"/>
    </source>
</evidence>
<keyword evidence="5" id="KW-0812">Transmembrane</keyword>
<feature type="chain" id="PRO_5011717212" evidence="11">
    <location>
        <begin position="23"/>
        <end position="381"/>
    </location>
</feature>
<reference evidence="13 14" key="1">
    <citation type="submission" date="2016-10" db="EMBL/GenBank/DDBJ databases">
        <authorList>
            <person name="de Groot N.N."/>
        </authorList>
    </citation>
    <scope>NUCLEOTIDE SEQUENCE [LARGE SCALE GENOMIC DNA]</scope>
    <source>
        <strain evidence="13 14">LMG 27731</strain>
    </source>
</reference>
<dbReference type="InterPro" id="IPR002299">
    <property type="entry name" value="Porin_Neis"/>
</dbReference>
<dbReference type="GO" id="GO:0015288">
    <property type="term" value="F:porin activity"/>
    <property type="evidence" value="ECO:0007669"/>
    <property type="project" value="UniProtKB-KW"/>
</dbReference>
<dbReference type="InterPro" id="IPR001702">
    <property type="entry name" value="Porin_Gram-ve"/>
</dbReference>
<evidence type="ECO:0000256" key="6">
    <source>
        <dbReference type="ARBA" id="ARBA00022729"/>
    </source>
</evidence>
<dbReference type="GO" id="GO:0034220">
    <property type="term" value="P:monoatomic ion transmembrane transport"/>
    <property type="evidence" value="ECO:0007669"/>
    <property type="project" value="InterPro"/>
</dbReference>
<evidence type="ECO:0000256" key="5">
    <source>
        <dbReference type="ARBA" id="ARBA00022692"/>
    </source>
</evidence>
<dbReference type="PANTHER" id="PTHR34501">
    <property type="entry name" value="PROTEIN YDDL-RELATED"/>
    <property type="match status" value="1"/>
</dbReference>
<keyword evidence="4" id="KW-1134">Transmembrane beta strand</keyword>
<dbReference type="AlphaFoldDB" id="A0A1I7EM69"/>
<dbReference type="GO" id="GO:0009279">
    <property type="term" value="C:cell outer membrane"/>
    <property type="evidence" value="ECO:0007669"/>
    <property type="project" value="UniProtKB-SubCell"/>
</dbReference>
<comment type="subcellular location">
    <subcellularLocation>
        <location evidence="1">Cell outer membrane</location>
        <topology evidence="1">Multi-pass membrane protein</topology>
    </subcellularLocation>
</comment>
<feature type="domain" description="Porin" evidence="12">
    <location>
        <begin position="11"/>
        <end position="346"/>
    </location>
</feature>
<comment type="subunit">
    <text evidence="2">Homotrimer.</text>
</comment>
<gene>
    <name evidence="13" type="ORF">SAMN05192563_103179</name>
</gene>
<dbReference type="Proteomes" id="UP000198844">
    <property type="component" value="Unassembled WGS sequence"/>
</dbReference>
<dbReference type="SUPFAM" id="SSF56935">
    <property type="entry name" value="Porins"/>
    <property type="match status" value="1"/>
</dbReference>
<keyword evidence="7" id="KW-0406">Ion transport</keyword>
<keyword evidence="8" id="KW-0626">Porin</keyword>
<evidence type="ECO:0000256" key="8">
    <source>
        <dbReference type="ARBA" id="ARBA00023114"/>
    </source>
</evidence>
<evidence type="ECO:0000256" key="4">
    <source>
        <dbReference type="ARBA" id="ARBA00022452"/>
    </source>
</evidence>
<dbReference type="GO" id="GO:0046930">
    <property type="term" value="C:pore complex"/>
    <property type="evidence" value="ECO:0007669"/>
    <property type="project" value="UniProtKB-KW"/>
</dbReference>
<dbReference type="PRINTS" id="PR00184">
    <property type="entry name" value="NEISSPPORIN"/>
</dbReference>
<dbReference type="InterPro" id="IPR033900">
    <property type="entry name" value="Gram_neg_porin_domain"/>
</dbReference>
<name>A0A1I7EM69_9BURK</name>
<keyword evidence="6 11" id="KW-0732">Signal</keyword>
<dbReference type="PRINTS" id="PR00182">
    <property type="entry name" value="ECOLNEIPORIN"/>
</dbReference>
<dbReference type="OrthoDB" id="8982743at2"/>
<dbReference type="RefSeq" id="WP_093644312.1">
    <property type="nucleotide sequence ID" value="NZ_CAJNBA010000001.1"/>
</dbReference>